<comment type="subcellular location">
    <subcellularLocation>
        <location evidence="2 11">Secreted</location>
    </subcellularLocation>
</comment>
<evidence type="ECO:0000256" key="6">
    <source>
        <dbReference type="ARBA" id="ARBA00023157"/>
    </source>
</evidence>
<sequence>MLVSLLFLALLAFITTVSAAFGITTSSASYVIDAGSANPLVVTISRASCDITSIKYRGTEVQYQSTGSHIGSGLGTATVSATIINSQYAKVTCVTSTLTHYYVVQSGGSTVWMATYITAEPTVGELRYIARLNNAVYPTSYPFGDASTTKDGTAIEGSDIFSVSGQTRSKFYSSQRFIDDGVHCVEGNDAHACFLTPQYESSSGGPFFRDIDANNGGAYTSLTFYMNSGHVQTESYRMGLHGPYALTFSRSGIPAALKVSDTAFFASLGIKGYVAASGRGFVKGTVSGAGTGERVVHWYNANAQYWVKAASSGAFTSPAMKPGTYTQVLYQVELKVASTSVSVSAGATVTKDIASTATSRNTIWTIGAWDGQPTGFRNAANQLRMHPSDSRMSSWSPGTYTVGSSALSAFPMALWKSVNNGQKIAFTLTSAQTGAATLRIGTTLSFAGARPQAIVNSWTGPAPAAPTKIDSRGVTRGAYRGYGEVYDVSIPSGTLVAGSNTITINVVSGSDGDTYLSPNIIFDAIELFK</sequence>
<keyword evidence="9 11" id="KW-0961">Cell wall biogenesis/degradation</keyword>
<keyword evidence="7 11" id="KW-0456">Lyase</keyword>
<dbReference type="Pfam" id="PF14686">
    <property type="entry name" value="fn3_3"/>
    <property type="match status" value="1"/>
</dbReference>
<evidence type="ECO:0000256" key="3">
    <source>
        <dbReference type="ARBA" id="ARBA00010418"/>
    </source>
</evidence>
<dbReference type="GO" id="GO:0005576">
    <property type="term" value="C:extracellular region"/>
    <property type="evidence" value="ECO:0007669"/>
    <property type="project" value="UniProtKB-SubCell"/>
</dbReference>
<evidence type="ECO:0000313" key="16">
    <source>
        <dbReference type="EMBL" id="KAF2753217.1"/>
    </source>
</evidence>
<dbReference type="Pfam" id="PF14683">
    <property type="entry name" value="CBM-like"/>
    <property type="match status" value="1"/>
</dbReference>
<dbReference type="PIRSF" id="PIRSF011794">
    <property type="entry name" value="Rhamnogalacturonase_B"/>
    <property type="match status" value="1"/>
</dbReference>
<dbReference type="Gene3D" id="2.70.98.10">
    <property type="match status" value="1"/>
</dbReference>
<organism evidence="16 17">
    <name type="scientific">Pseudovirgaria hyperparasitica</name>
    <dbReference type="NCBI Taxonomy" id="470096"/>
    <lineage>
        <taxon>Eukaryota</taxon>
        <taxon>Fungi</taxon>
        <taxon>Dikarya</taxon>
        <taxon>Ascomycota</taxon>
        <taxon>Pezizomycotina</taxon>
        <taxon>Dothideomycetes</taxon>
        <taxon>Dothideomycetes incertae sedis</taxon>
        <taxon>Acrospermales</taxon>
        <taxon>Acrospermaceae</taxon>
        <taxon>Pseudovirgaria</taxon>
    </lineage>
</organism>
<evidence type="ECO:0000259" key="15">
    <source>
        <dbReference type="Pfam" id="PF14686"/>
    </source>
</evidence>
<feature type="disulfide bond" evidence="12">
    <location>
        <begin position="184"/>
        <end position="193"/>
    </location>
</feature>
<dbReference type="Proteomes" id="UP000799437">
    <property type="component" value="Unassembled WGS sequence"/>
</dbReference>
<dbReference type="AlphaFoldDB" id="A0A6A6VVC2"/>
<feature type="domain" description="Rhamnogalacturonan lyase" evidence="14">
    <location>
        <begin position="362"/>
        <end position="527"/>
    </location>
</feature>
<evidence type="ECO:0000256" key="11">
    <source>
        <dbReference type="PIRNR" id="PIRNR011794"/>
    </source>
</evidence>
<reference evidence="16" key="1">
    <citation type="journal article" date="2020" name="Stud. Mycol.">
        <title>101 Dothideomycetes genomes: a test case for predicting lifestyles and emergence of pathogens.</title>
        <authorList>
            <person name="Haridas S."/>
            <person name="Albert R."/>
            <person name="Binder M."/>
            <person name="Bloem J."/>
            <person name="Labutti K."/>
            <person name="Salamov A."/>
            <person name="Andreopoulos B."/>
            <person name="Baker S."/>
            <person name="Barry K."/>
            <person name="Bills G."/>
            <person name="Bluhm B."/>
            <person name="Cannon C."/>
            <person name="Castanera R."/>
            <person name="Culley D."/>
            <person name="Daum C."/>
            <person name="Ezra D."/>
            <person name="Gonzalez J."/>
            <person name="Henrissat B."/>
            <person name="Kuo A."/>
            <person name="Liang C."/>
            <person name="Lipzen A."/>
            <person name="Lutzoni F."/>
            <person name="Magnuson J."/>
            <person name="Mondo S."/>
            <person name="Nolan M."/>
            <person name="Ohm R."/>
            <person name="Pangilinan J."/>
            <person name="Park H.-J."/>
            <person name="Ramirez L."/>
            <person name="Alfaro M."/>
            <person name="Sun H."/>
            <person name="Tritt A."/>
            <person name="Yoshinaga Y."/>
            <person name="Zwiers L.-H."/>
            <person name="Turgeon B."/>
            <person name="Goodwin S."/>
            <person name="Spatafora J."/>
            <person name="Crous P."/>
            <person name="Grigoriev I."/>
        </authorList>
    </citation>
    <scope>NUCLEOTIDE SEQUENCE</scope>
    <source>
        <strain evidence="16">CBS 121739</strain>
    </source>
</reference>
<dbReference type="GO" id="GO:0030246">
    <property type="term" value="F:carbohydrate binding"/>
    <property type="evidence" value="ECO:0007669"/>
    <property type="project" value="UniProtKB-UniRule"/>
</dbReference>
<evidence type="ECO:0000256" key="5">
    <source>
        <dbReference type="ARBA" id="ARBA00022729"/>
    </source>
</evidence>
<protein>
    <recommendedName>
        <fullName evidence="11">Rhamnogalacturonate lyase</fullName>
        <ecNumber evidence="11">4.2.2.23</ecNumber>
    </recommendedName>
</protein>
<keyword evidence="5 11" id="KW-0732">Signal</keyword>
<dbReference type="GeneID" id="54483220"/>
<evidence type="ECO:0000256" key="12">
    <source>
        <dbReference type="PIRSR" id="PIRSR011794-1"/>
    </source>
</evidence>
<feature type="signal peptide" evidence="11">
    <location>
        <begin position="1"/>
        <end position="19"/>
    </location>
</feature>
<evidence type="ECO:0000256" key="4">
    <source>
        <dbReference type="ARBA" id="ARBA00022525"/>
    </source>
</evidence>
<feature type="domain" description="Rhamnogalacturonase B N-terminal" evidence="13">
    <location>
        <begin position="21"/>
        <end position="272"/>
    </location>
</feature>
<dbReference type="GO" id="GO:0045490">
    <property type="term" value="P:pectin catabolic process"/>
    <property type="evidence" value="ECO:0007669"/>
    <property type="project" value="TreeGrafter"/>
</dbReference>
<evidence type="ECO:0000256" key="7">
    <source>
        <dbReference type="ARBA" id="ARBA00023239"/>
    </source>
</evidence>
<evidence type="ECO:0000259" key="13">
    <source>
        <dbReference type="Pfam" id="PF09284"/>
    </source>
</evidence>
<keyword evidence="8 11" id="KW-0119">Carbohydrate metabolism</keyword>
<dbReference type="InterPro" id="IPR029411">
    <property type="entry name" value="RG-lyase_III"/>
</dbReference>
<dbReference type="RefSeq" id="XP_033595668.1">
    <property type="nucleotide sequence ID" value="XM_033742166.1"/>
</dbReference>
<keyword evidence="10 11" id="KW-0624">Polysaccharide degradation</keyword>
<accession>A0A6A6VVC2</accession>
<evidence type="ECO:0000256" key="2">
    <source>
        <dbReference type="ARBA" id="ARBA00004613"/>
    </source>
</evidence>
<dbReference type="GO" id="GO:0071555">
    <property type="term" value="P:cell wall organization"/>
    <property type="evidence" value="ECO:0007669"/>
    <property type="project" value="UniProtKB-UniRule"/>
</dbReference>
<dbReference type="SUPFAM" id="SSF74650">
    <property type="entry name" value="Galactose mutarotase-like"/>
    <property type="match status" value="1"/>
</dbReference>
<feature type="disulfide bond" evidence="12">
    <location>
        <begin position="49"/>
        <end position="93"/>
    </location>
</feature>
<dbReference type="SUPFAM" id="SSF49785">
    <property type="entry name" value="Galactose-binding domain-like"/>
    <property type="match status" value="1"/>
</dbReference>
<evidence type="ECO:0000256" key="10">
    <source>
        <dbReference type="ARBA" id="ARBA00023326"/>
    </source>
</evidence>
<feature type="domain" description="Rhamnogalacturonan lyase" evidence="15">
    <location>
        <begin position="279"/>
        <end position="350"/>
    </location>
</feature>
<dbReference type="Gene3D" id="2.60.120.260">
    <property type="entry name" value="Galactose-binding domain-like"/>
    <property type="match status" value="1"/>
</dbReference>
<dbReference type="Gene3D" id="2.60.40.1120">
    <property type="entry name" value="Carboxypeptidase-like, regulatory domain"/>
    <property type="match status" value="1"/>
</dbReference>
<dbReference type="PANTHER" id="PTHR36574:SF1">
    <property type="entry name" value="RHAMNOGALACTURONATE LYASE-RELATED"/>
    <property type="match status" value="1"/>
</dbReference>
<dbReference type="FunFam" id="2.70.98.10:FF:000020">
    <property type="entry name" value="Rhamnogalacturonate lyase A"/>
    <property type="match status" value="1"/>
</dbReference>
<evidence type="ECO:0000256" key="8">
    <source>
        <dbReference type="ARBA" id="ARBA00023277"/>
    </source>
</evidence>
<dbReference type="GO" id="GO:0102210">
    <property type="term" value="F:rhamnogalacturonan endolyase activity"/>
    <property type="evidence" value="ECO:0007669"/>
    <property type="project" value="UniProtKB-UniRule"/>
</dbReference>
<dbReference type="EMBL" id="ML996585">
    <property type="protein sequence ID" value="KAF2753217.1"/>
    <property type="molecule type" value="Genomic_DNA"/>
</dbReference>
<feature type="chain" id="PRO_5025720833" description="Rhamnogalacturonate lyase" evidence="11">
    <location>
        <begin position="20"/>
        <end position="529"/>
    </location>
</feature>
<evidence type="ECO:0000259" key="14">
    <source>
        <dbReference type="Pfam" id="PF14683"/>
    </source>
</evidence>
<evidence type="ECO:0000256" key="9">
    <source>
        <dbReference type="ARBA" id="ARBA00023316"/>
    </source>
</evidence>
<comment type="similarity">
    <text evidence="3 11">Belongs to the polysaccharide lyase 4 family.</text>
</comment>
<dbReference type="InterPro" id="IPR008979">
    <property type="entry name" value="Galactose-bd-like_sf"/>
</dbReference>
<dbReference type="OrthoDB" id="114708at2759"/>
<dbReference type="EC" id="4.2.2.23" evidence="11"/>
<dbReference type="InterPro" id="IPR014718">
    <property type="entry name" value="GH-type_carb-bd"/>
</dbReference>
<dbReference type="InterPro" id="IPR015364">
    <property type="entry name" value="RhgB_N"/>
</dbReference>
<dbReference type="InterPro" id="IPR029413">
    <property type="entry name" value="RG-lyase_II"/>
</dbReference>
<keyword evidence="4 11" id="KW-0964">Secreted</keyword>
<dbReference type="SUPFAM" id="SSF49452">
    <property type="entry name" value="Starch-binding domain-like"/>
    <property type="match status" value="1"/>
</dbReference>
<evidence type="ECO:0000256" key="1">
    <source>
        <dbReference type="ARBA" id="ARBA00001324"/>
    </source>
</evidence>
<name>A0A6A6VVC2_9PEZI</name>
<proteinExistence type="inferred from homology"/>
<dbReference type="PANTHER" id="PTHR36574">
    <property type="entry name" value="RHAMNOGALACTURONATE LYASE-RELATED"/>
    <property type="match status" value="1"/>
</dbReference>
<dbReference type="CDD" id="cd10317">
    <property type="entry name" value="RGL4_C"/>
    <property type="match status" value="1"/>
</dbReference>
<dbReference type="InterPro" id="IPR011013">
    <property type="entry name" value="Gal_mutarotase_sf_dom"/>
</dbReference>
<keyword evidence="6 12" id="KW-1015">Disulfide bond</keyword>
<dbReference type="Pfam" id="PF09284">
    <property type="entry name" value="RhgB_N"/>
    <property type="match status" value="1"/>
</dbReference>
<dbReference type="CDD" id="cd10320">
    <property type="entry name" value="RGL4_N"/>
    <property type="match status" value="1"/>
</dbReference>
<dbReference type="InterPro" id="IPR016590">
    <property type="entry name" value="Rhamnogalacturonase_B"/>
</dbReference>
<dbReference type="InterPro" id="IPR013784">
    <property type="entry name" value="Carb-bd-like_fold"/>
</dbReference>
<dbReference type="FunFam" id="2.60.120.260:FF:000102">
    <property type="entry name" value="Rhamnogalacturonate lyase A"/>
    <property type="match status" value="1"/>
</dbReference>
<comment type="catalytic activity">
    <reaction evidence="1 11">
        <text>Endotype eliminative cleavage of L-alpha-rhamnopyranosyl-(1-&gt;4)-alpha-D-galactopyranosyluronic acid bonds of rhamnogalacturonan I domains in ramified hairy regions of pectin leaving L-rhamnopyranose at the reducing end and 4-deoxy-4,5-unsaturated D-galactopyranosyluronic acid at the non-reducing end.</text>
        <dbReference type="EC" id="4.2.2.23"/>
    </reaction>
</comment>
<keyword evidence="17" id="KW-1185">Reference proteome</keyword>
<gene>
    <name evidence="16" type="ORF">EJ05DRAFT_445189</name>
</gene>
<evidence type="ECO:0000313" key="17">
    <source>
        <dbReference type="Proteomes" id="UP000799437"/>
    </source>
</evidence>